<name>A0A167CUV0_9GAMM</name>
<evidence type="ECO:0000313" key="2">
    <source>
        <dbReference type="Proteomes" id="UP000076503"/>
    </source>
</evidence>
<comment type="caution">
    <text evidence="1">The sequence shown here is derived from an EMBL/GenBank/DDBJ whole genome shotgun (WGS) entry which is preliminary data.</text>
</comment>
<dbReference type="OrthoDB" id="6308175at2"/>
<reference evidence="1 2" key="1">
    <citation type="submission" date="2013-07" db="EMBL/GenBank/DDBJ databases">
        <title>Comparative Genomic and Metabolomic Analysis of Twelve Strains of Pseudoalteromonas luteoviolacea.</title>
        <authorList>
            <person name="Vynne N.G."/>
            <person name="Mansson M."/>
            <person name="Gram L."/>
        </authorList>
    </citation>
    <scope>NUCLEOTIDE SEQUENCE [LARGE SCALE GENOMIC DNA]</scope>
    <source>
        <strain evidence="1 2">H33</strain>
    </source>
</reference>
<dbReference type="EMBL" id="AUXZ01000094">
    <property type="protein sequence ID" value="KZN48095.1"/>
    <property type="molecule type" value="Genomic_DNA"/>
</dbReference>
<proteinExistence type="predicted"/>
<evidence type="ECO:0000313" key="1">
    <source>
        <dbReference type="EMBL" id="KZN48095.1"/>
    </source>
</evidence>
<gene>
    <name evidence="1" type="ORF">N476_22420</name>
</gene>
<accession>A0A167CUV0</accession>
<dbReference type="RefSeq" id="WP_063363214.1">
    <property type="nucleotide sequence ID" value="NZ_AUXZ01000094.1"/>
</dbReference>
<dbReference type="Proteomes" id="UP000076503">
    <property type="component" value="Unassembled WGS sequence"/>
</dbReference>
<organism evidence="1 2">
    <name type="scientific">Pseudoalteromonas luteoviolacea H33</name>
    <dbReference type="NCBI Taxonomy" id="1365251"/>
    <lineage>
        <taxon>Bacteria</taxon>
        <taxon>Pseudomonadati</taxon>
        <taxon>Pseudomonadota</taxon>
        <taxon>Gammaproteobacteria</taxon>
        <taxon>Alteromonadales</taxon>
        <taxon>Pseudoalteromonadaceae</taxon>
        <taxon>Pseudoalteromonas</taxon>
    </lineage>
</organism>
<dbReference type="AlphaFoldDB" id="A0A167CUV0"/>
<dbReference type="PATRIC" id="fig|1365251.3.peg.3949"/>
<sequence length="442" mass="49153">MKVSSANGVLSYASVPMSPSYDKPHNSAVSADTVSLSKQAINRHPLLSKPAFIQGAADLSGGAQRNEAGEVTSYSGLSSQAQVEDFMAIFERMSSSHQTKLRYLPVDESFLTLAYKLTDQQIETVIDSAFALSKQYVSQQQSGQEPVSDYINNLSALSDDKLAVTLDLTKSVFDLGEQELADRALSNRYPVGVMWGTTEDKRLYKPDQAHPTHAFITQEPLGAKMIEDLTHAAQAFTMDELTQLKQGIEGRSYLATRGILDMAALVSDNDNDKESLFTLLSEEHAHTDALFSFFGTQSDKLAFTSFYHAKQGSDIDDENVVKLYYTYNTDSDMQRTAMMGDMFKLHNQQGLEFVNDAVNMLQLTNASQRSDIWQQWQGETTGADAVSLDDLALQIEASKEDEGDKKQQLRNEIRESFKWNFATGFDSALDEIRVSKTNKPEQ</sequence>
<protein>
    <submittedName>
        <fullName evidence="1">Uncharacterized protein</fullName>
    </submittedName>
</protein>